<dbReference type="eggNOG" id="ENOG5031WZ4">
    <property type="taxonomic scope" value="Bacteria"/>
</dbReference>
<dbReference type="STRING" id="279238.Saro_0637"/>
<proteinExistence type="predicted"/>
<evidence type="ECO:0000313" key="2">
    <source>
        <dbReference type="Proteomes" id="UP000009134"/>
    </source>
</evidence>
<organism evidence="1 2">
    <name type="scientific">Novosphingobium aromaticivorans (strain ATCC 700278 / DSM 12444 / CCUG 56034 / CIP 105152 / NBRC 16084 / F199)</name>
    <dbReference type="NCBI Taxonomy" id="279238"/>
    <lineage>
        <taxon>Bacteria</taxon>
        <taxon>Pseudomonadati</taxon>
        <taxon>Pseudomonadota</taxon>
        <taxon>Alphaproteobacteria</taxon>
        <taxon>Sphingomonadales</taxon>
        <taxon>Sphingomonadaceae</taxon>
        <taxon>Novosphingobium</taxon>
    </lineage>
</organism>
<accession>Q2GAN9</accession>
<dbReference type="RefSeq" id="WP_011444298.1">
    <property type="nucleotide sequence ID" value="NC_007794.1"/>
</dbReference>
<sequence>MSHVSGRKVAPAHSTLYVPKDQLEAWFLKASEGAKRVYARGPGLDQKEAVCILVRDWASTGEVDLVQMRDQETRELLYYVRRKRPVVREAGADRRRVQVDDQFRETPEGRIFLMLVRAANLGRPCPSNAELAEFAGLETAEQARYLLREKLVKPGLVELHHVGAGNAQRRAKIVETGRWTADIKENGR</sequence>
<keyword evidence="2" id="KW-1185">Reference proteome</keyword>
<dbReference type="HOGENOM" id="CLU_1585414_0_0_5"/>
<dbReference type="AlphaFoldDB" id="Q2GAN9"/>
<evidence type="ECO:0000313" key="1">
    <source>
        <dbReference type="EMBL" id="ABD25084.1"/>
    </source>
</evidence>
<dbReference type="KEGG" id="nar:Saro_0637"/>
<dbReference type="EMBL" id="CP000248">
    <property type="protein sequence ID" value="ABD25084.1"/>
    <property type="molecule type" value="Genomic_DNA"/>
</dbReference>
<name>Q2GAN9_NOVAD</name>
<protein>
    <submittedName>
        <fullName evidence="1">Uncharacterized protein</fullName>
    </submittedName>
</protein>
<reference evidence="2" key="1">
    <citation type="submission" date="2006-01" db="EMBL/GenBank/DDBJ databases">
        <title>Complete sequence of Novosphingobium aromaticivorans DSM 12444.</title>
        <authorList>
            <consortium name="US DOE Joint Genome Institute"/>
            <person name="Copeland A."/>
            <person name="Lucas S."/>
            <person name="Lapidus A."/>
            <person name="Barry K."/>
            <person name="Detter J.C."/>
            <person name="Glavina T."/>
            <person name="Hammon N."/>
            <person name="Israni S."/>
            <person name="Pitluck S."/>
            <person name="Chain P."/>
            <person name="Malfatti S."/>
            <person name="Shin M."/>
            <person name="Vergez L."/>
            <person name="Schmutz J."/>
            <person name="Larimer F."/>
            <person name="Land M."/>
            <person name="Kyrpides N."/>
            <person name="Ivanova N."/>
            <person name="Fredrickson J."/>
            <person name="Balkwill D."/>
            <person name="Romine M.F."/>
            <person name="Richardson P."/>
        </authorList>
    </citation>
    <scope>NUCLEOTIDE SEQUENCE [LARGE SCALE GENOMIC DNA]</scope>
    <source>
        <strain evidence="2">ATCC 700278 / DSM 12444 / CCUG 56034 / CIP 105152 / NBRC 16084 / F199</strain>
    </source>
</reference>
<gene>
    <name evidence="1" type="ordered locus">Saro_0637</name>
</gene>
<dbReference type="Proteomes" id="UP000009134">
    <property type="component" value="Chromosome"/>
</dbReference>